<comment type="caution">
    <text evidence="4">The sequence shown here is derived from an EMBL/GenBank/DDBJ whole genome shotgun (WGS) entry which is preliminary data.</text>
</comment>
<feature type="transmembrane region" description="Helical" evidence="2">
    <location>
        <begin position="119"/>
        <end position="142"/>
    </location>
</feature>
<feature type="transmembrane region" description="Helical" evidence="2">
    <location>
        <begin position="53"/>
        <end position="71"/>
    </location>
</feature>
<gene>
    <name evidence="4" type="ORF">H7J73_00580</name>
</gene>
<evidence type="ECO:0000256" key="2">
    <source>
        <dbReference type="SAM" id="Phobius"/>
    </source>
</evidence>
<feature type="region of interest" description="Disordered" evidence="1">
    <location>
        <begin position="188"/>
        <end position="401"/>
    </location>
</feature>
<dbReference type="EMBL" id="JACKTY010000004">
    <property type="protein sequence ID" value="MCV7224542.1"/>
    <property type="molecule type" value="Genomic_DNA"/>
</dbReference>
<dbReference type="Proteomes" id="UP001526201">
    <property type="component" value="Unassembled WGS sequence"/>
</dbReference>
<name>A0ABT3C4Z0_9MYCO</name>
<keyword evidence="2" id="KW-0812">Transmembrane</keyword>
<evidence type="ECO:0000256" key="1">
    <source>
        <dbReference type="SAM" id="MobiDB-lite"/>
    </source>
</evidence>
<evidence type="ECO:0000313" key="4">
    <source>
        <dbReference type="EMBL" id="MCV7224542.1"/>
    </source>
</evidence>
<reference evidence="4 5" key="1">
    <citation type="journal article" date="2022" name="BMC Genomics">
        <title>Comparative genome analysis of mycobacteria focusing on tRNA and non-coding RNA.</title>
        <authorList>
            <person name="Behra P.R.K."/>
            <person name="Pettersson B.M.F."/>
            <person name="Ramesh M."/>
            <person name="Das S."/>
            <person name="Dasgupta S."/>
            <person name="Kirsebom L.A."/>
        </authorList>
    </citation>
    <scope>NUCLEOTIDE SEQUENCE [LARGE SCALE GENOMIC DNA]</scope>
    <source>
        <strain evidence="4 5">DSM 44078</strain>
    </source>
</reference>
<protein>
    <recommendedName>
        <fullName evidence="3">DUF6542 domain-containing protein</fullName>
    </recommendedName>
</protein>
<evidence type="ECO:0000259" key="3">
    <source>
        <dbReference type="Pfam" id="PF20177"/>
    </source>
</evidence>
<keyword evidence="2" id="KW-1133">Transmembrane helix</keyword>
<organism evidence="4 5">
    <name type="scientific">Mycolicibacterium komossense</name>
    <dbReference type="NCBI Taxonomy" id="1779"/>
    <lineage>
        <taxon>Bacteria</taxon>
        <taxon>Bacillati</taxon>
        <taxon>Actinomycetota</taxon>
        <taxon>Actinomycetes</taxon>
        <taxon>Mycobacteriales</taxon>
        <taxon>Mycobacteriaceae</taxon>
        <taxon>Mycolicibacterium</taxon>
    </lineage>
</organism>
<feature type="domain" description="DUF6542" evidence="3">
    <location>
        <begin position="24"/>
        <end position="142"/>
    </location>
</feature>
<dbReference type="Pfam" id="PF20177">
    <property type="entry name" value="DUF6542"/>
    <property type="match status" value="1"/>
</dbReference>
<feature type="compositionally biased region" description="Basic and acidic residues" evidence="1">
    <location>
        <begin position="245"/>
        <end position="281"/>
    </location>
</feature>
<feature type="compositionally biased region" description="Basic and acidic residues" evidence="1">
    <location>
        <begin position="288"/>
        <end position="340"/>
    </location>
</feature>
<accession>A0ABT3C4Z0</accession>
<keyword evidence="2" id="KW-0472">Membrane</keyword>
<proteinExistence type="predicted"/>
<keyword evidence="5" id="KW-1185">Reference proteome</keyword>
<evidence type="ECO:0000313" key="5">
    <source>
        <dbReference type="Proteomes" id="UP001526201"/>
    </source>
</evidence>
<feature type="transmembrane region" description="Helical" evidence="2">
    <location>
        <begin position="25"/>
        <end position="46"/>
    </location>
</feature>
<sequence length="401" mass="44438">MSSAQRVRSSVAADHRSAHPNLPGVPWWGAVLIAAALTAAGFAFDAAAGKKDLTTAFAVLYVIGCVAAVLAVRQSGIFTAVVQPPLILFVAVPGAYYLLHSSEIHGIKDMLINCGYPLIERFLLMFCTSVAVLLIGMVRWYFGAANRITTPSPAAETSVADEGPVAAMKAKVSALFGGPTADADEAAVAEPPLKHGIDRPATARRSTRERPTRRTAATRSRHARPPIDDLDGPPAEPRRSRRPSPARDYDPDLDRGAPRRDGGRPAERAARDWQDADSEARPRRRPRPPREPDPRIPPPRDYRRDPRDSRELRDAREARDPRDRPDPRERPSRRPNRYEQSDAYEPYEPPRRRPAPGAVPGSNGTHHPVSKVRYRGSDAEDGENHVEYRRQPRRPRHSLED</sequence>
<feature type="transmembrane region" description="Helical" evidence="2">
    <location>
        <begin position="77"/>
        <end position="99"/>
    </location>
</feature>
<dbReference type="InterPro" id="IPR046672">
    <property type="entry name" value="DUF6542"/>
</dbReference>
<feature type="compositionally biased region" description="Basic residues" evidence="1">
    <location>
        <begin position="391"/>
        <end position="401"/>
    </location>
</feature>
<feature type="compositionally biased region" description="Basic and acidic residues" evidence="1">
    <location>
        <begin position="375"/>
        <end position="390"/>
    </location>
</feature>
<dbReference type="RefSeq" id="WP_264065266.1">
    <property type="nucleotide sequence ID" value="NZ_JACKTY010000004.1"/>
</dbReference>